<dbReference type="InterPro" id="IPR013923">
    <property type="entry name" value="Autophagy-rel_prot_16_dom"/>
</dbReference>
<dbReference type="GO" id="GO:0034274">
    <property type="term" value="C:Atg12-Atg5-Atg16 complex"/>
    <property type="evidence" value="ECO:0007669"/>
    <property type="project" value="TreeGrafter"/>
</dbReference>
<proteinExistence type="evidence at transcript level"/>
<name>A0A2L2YBC3_PARTP</name>
<dbReference type="GO" id="GO:0000045">
    <property type="term" value="P:autophagosome assembly"/>
    <property type="evidence" value="ECO:0007669"/>
    <property type="project" value="InterPro"/>
</dbReference>
<dbReference type="GO" id="GO:0034045">
    <property type="term" value="C:phagophore assembly site membrane"/>
    <property type="evidence" value="ECO:0007669"/>
    <property type="project" value="TreeGrafter"/>
</dbReference>
<feature type="domain" description="Autophagy-related protein 16" evidence="2">
    <location>
        <begin position="14"/>
        <end position="205"/>
    </location>
</feature>
<dbReference type="GO" id="GO:0043495">
    <property type="term" value="F:protein-membrane adaptor activity"/>
    <property type="evidence" value="ECO:0007669"/>
    <property type="project" value="TreeGrafter"/>
</dbReference>
<keyword evidence="1" id="KW-0175">Coiled coil</keyword>
<dbReference type="GO" id="GO:0000421">
    <property type="term" value="C:autophagosome membrane"/>
    <property type="evidence" value="ECO:0007669"/>
    <property type="project" value="TreeGrafter"/>
</dbReference>
<evidence type="ECO:0000256" key="1">
    <source>
        <dbReference type="SAM" id="Coils"/>
    </source>
</evidence>
<dbReference type="OrthoDB" id="6262491at2759"/>
<dbReference type="AlphaFoldDB" id="A0A2L2YBC3"/>
<evidence type="ECO:0000313" key="3">
    <source>
        <dbReference type="EMBL" id="LAA05456.1"/>
    </source>
</evidence>
<protein>
    <submittedName>
        <fullName evidence="3">Autophagy-related protein 16-1</fullName>
    </submittedName>
</protein>
<dbReference type="Gene3D" id="1.20.5.170">
    <property type="match status" value="1"/>
</dbReference>
<dbReference type="PANTHER" id="PTHR19878:SF8">
    <property type="entry name" value="AUTOPHAGY-RELATED 16, ISOFORM F"/>
    <property type="match status" value="1"/>
</dbReference>
<dbReference type="InterPro" id="IPR045160">
    <property type="entry name" value="ATG16"/>
</dbReference>
<sequence length="219" mass="25854">MGSQEKYSGYKLEVLSKLRHRNENERKRYESIVNLTNNLYELLDYHLKENVRLRVSKAHLEQDVIDLQRNPDASVPRPVERTYSGKNFLLLQDELTELLKQKAEYAQQVIVLRSSNDEKEKEIAAKTLEIQELETQLRTTEQLLQQVQQKLKETDHNLQFVKDEYDALLITYTTVEEKKTKLEKENQELIARFIQLKALDADKLNAETESFQRFGKVRS</sequence>
<organism evidence="3">
    <name type="scientific">Parasteatoda tepidariorum</name>
    <name type="common">Common house spider</name>
    <name type="synonym">Achaearanea tepidariorum</name>
    <dbReference type="NCBI Taxonomy" id="114398"/>
    <lineage>
        <taxon>Eukaryota</taxon>
        <taxon>Metazoa</taxon>
        <taxon>Ecdysozoa</taxon>
        <taxon>Arthropoda</taxon>
        <taxon>Chelicerata</taxon>
        <taxon>Arachnida</taxon>
        <taxon>Araneae</taxon>
        <taxon>Araneomorphae</taxon>
        <taxon>Entelegynae</taxon>
        <taxon>Araneoidea</taxon>
        <taxon>Theridiidae</taxon>
        <taxon>Parasteatoda</taxon>
    </lineage>
</organism>
<dbReference type="Pfam" id="PF08614">
    <property type="entry name" value="ATG16"/>
    <property type="match status" value="1"/>
</dbReference>
<dbReference type="PANTHER" id="PTHR19878">
    <property type="entry name" value="AUTOPHAGY PROTEIN 16-LIKE"/>
    <property type="match status" value="1"/>
</dbReference>
<evidence type="ECO:0000259" key="2">
    <source>
        <dbReference type="Pfam" id="PF08614"/>
    </source>
</evidence>
<dbReference type="EMBL" id="IAAA01018083">
    <property type="protein sequence ID" value="LAA05456.1"/>
    <property type="molecule type" value="mRNA"/>
</dbReference>
<reference evidence="3" key="1">
    <citation type="journal article" date="2016" name="Mol. Ecol. Resour.">
        <title>Evaluation of the impact of RNA preservation methods of spiders for de novo transcriptome assembly.</title>
        <authorList>
            <person name="Kono N."/>
            <person name="Nakamura H."/>
            <person name="Ito Y."/>
            <person name="Tomita M."/>
            <person name="Arakawa K."/>
        </authorList>
    </citation>
    <scope>NUCLEOTIDE SEQUENCE</scope>
    <source>
        <tissue evidence="3">Whole body</tissue>
    </source>
</reference>
<feature type="coiled-coil region" evidence="1">
    <location>
        <begin position="116"/>
        <end position="199"/>
    </location>
</feature>
<accession>A0A2L2YBC3</accession>